<protein>
    <submittedName>
        <fullName evidence="1">Uncharacterized protein</fullName>
    </submittedName>
</protein>
<name>A0ABX0L8N2_9NEIS</name>
<evidence type="ECO:0000313" key="2">
    <source>
        <dbReference type="Proteomes" id="UP001515641"/>
    </source>
</evidence>
<keyword evidence="2" id="KW-1185">Reference proteome</keyword>
<sequence>MQHTIEEGQRLVADWLAKTAARPIQAVYPVATGVSVTERGGQVLATAPIMLGAHRIALVGDTVRYADGTEAIIISGAGVAGMVDNRSFALVGSELNNGDRIAGPHHDDATITQYADEPPIEGLLDPAYVSASGAGV</sequence>
<dbReference type="EMBL" id="JAAOMA010000034">
    <property type="protein sequence ID" value="NHR07373.1"/>
    <property type="molecule type" value="Genomic_DNA"/>
</dbReference>
<accession>A0ABX0L8N2</accession>
<comment type="caution">
    <text evidence="1">The sequence shown here is derived from an EMBL/GenBank/DDBJ whole genome shotgun (WGS) entry which is preliminary data.</text>
</comment>
<reference evidence="1 2" key="1">
    <citation type="submission" date="2020-03" db="EMBL/GenBank/DDBJ databases">
        <title>Draft genome sequence of environmentally isolated cultures.</title>
        <authorList>
            <person name="Wilson H.S."/>
            <person name="De Leon M.E."/>
        </authorList>
    </citation>
    <scope>NUCLEOTIDE SEQUENCE [LARGE SCALE GENOMIC DNA]</scope>
    <source>
        <strain evidence="1 2">HSC-31F16</strain>
    </source>
</reference>
<organism evidence="1 2">
    <name type="scientific">Chromobacterium fluminis</name>
    <dbReference type="NCBI Taxonomy" id="3044269"/>
    <lineage>
        <taxon>Bacteria</taxon>
        <taxon>Pseudomonadati</taxon>
        <taxon>Pseudomonadota</taxon>
        <taxon>Betaproteobacteria</taxon>
        <taxon>Neisseriales</taxon>
        <taxon>Chromobacteriaceae</taxon>
        <taxon>Chromobacterium</taxon>
    </lineage>
</organism>
<dbReference type="RefSeq" id="WP_166453184.1">
    <property type="nucleotide sequence ID" value="NZ_JAAOMA010000034.1"/>
</dbReference>
<evidence type="ECO:0000313" key="1">
    <source>
        <dbReference type="EMBL" id="NHR07373.1"/>
    </source>
</evidence>
<dbReference type="Proteomes" id="UP001515641">
    <property type="component" value="Unassembled WGS sequence"/>
</dbReference>
<proteinExistence type="predicted"/>
<gene>
    <name evidence="1" type="ORF">HA052_19470</name>
</gene>